<organism evidence="1 2">
    <name type="scientific">Dactylellina haptotyla (strain CBS 200.50)</name>
    <name type="common">Nematode-trapping fungus</name>
    <name type="synonym">Monacrosporium haptotylum</name>
    <dbReference type="NCBI Taxonomy" id="1284197"/>
    <lineage>
        <taxon>Eukaryota</taxon>
        <taxon>Fungi</taxon>
        <taxon>Dikarya</taxon>
        <taxon>Ascomycota</taxon>
        <taxon>Pezizomycotina</taxon>
        <taxon>Orbiliomycetes</taxon>
        <taxon>Orbiliales</taxon>
        <taxon>Orbiliaceae</taxon>
        <taxon>Dactylellina</taxon>
    </lineage>
</organism>
<dbReference type="AlphaFoldDB" id="S8CBA5"/>
<sequence>MEHKHPNQSTLDKRIRQYLVPRKLDPAIRDVGKFEADGLLESLLSDLKSSGKQAHDPRKWDEGRLEELFGMVGSFAIDHWEGDIGTELWNMTTKLLRSESEVDIANQKTYLKHTSLTSRSIALRERAVGLLKHPDKITQGDGIPITSLSQFPGAAGGA</sequence>
<reference evidence="2" key="2">
    <citation type="submission" date="2013-04" db="EMBL/GenBank/DDBJ databases">
        <title>Genomic mechanisms accounting for the adaptation to parasitism in nematode-trapping fungi.</title>
        <authorList>
            <person name="Ahren D.G."/>
        </authorList>
    </citation>
    <scope>NUCLEOTIDE SEQUENCE [LARGE SCALE GENOMIC DNA]</scope>
    <source>
        <strain evidence="2">CBS 200.50</strain>
    </source>
</reference>
<evidence type="ECO:0000313" key="1">
    <source>
        <dbReference type="EMBL" id="EPS44962.1"/>
    </source>
</evidence>
<comment type="caution">
    <text evidence="1">The sequence shown here is derived from an EMBL/GenBank/DDBJ whole genome shotgun (WGS) entry which is preliminary data.</text>
</comment>
<protein>
    <submittedName>
        <fullName evidence="1">Uncharacterized protein</fullName>
    </submittedName>
</protein>
<gene>
    <name evidence="1" type="ORF">H072_1069</name>
</gene>
<reference evidence="1 2" key="1">
    <citation type="journal article" date="2013" name="PLoS Genet.">
        <title>Genomic mechanisms accounting for the adaptation to parasitism in nematode-trapping fungi.</title>
        <authorList>
            <person name="Meerupati T."/>
            <person name="Andersson K.M."/>
            <person name="Friman E."/>
            <person name="Kumar D."/>
            <person name="Tunlid A."/>
            <person name="Ahren D."/>
        </authorList>
    </citation>
    <scope>NUCLEOTIDE SEQUENCE [LARGE SCALE GENOMIC DNA]</scope>
    <source>
        <strain evidence="1 2">CBS 200.50</strain>
    </source>
</reference>
<dbReference type="OMA" id="TELWNMT"/>
<dbReference type="HOGENOM" id="CLU_1895675_0_0_1"/>
<evidence type="ECO:0000313" key="2">
    <source>
        <dbReference type="Proteomes" id="UP000015100"/>
    </source>
</evidence>
<dbReference type="Proteomes" id="UP000015100">
    <property type="component" value="Unassembled WGS sequence"/>
</dbReference>
<keyword evidence="2" id="KW-1185">Reference proteome</keyword>
<dbReference type="EMBL" id="AQGS01000024">
    <property type="protein sequence ID" value="EPS44962.1"/>
    <property type="molecule type" value="Genomic_DNA"/>
</dbReference>
<accession>S8CBA5</accession>
<dbReference type="OrthoDB" id="65716at2759"/>
<proteinExistence type="predicted"/>
<name>S8CBA5_DACHA</name>